<dbReference type="Pfam" id="PF01078">
    <property type="entry name" value="Mg_chelatase"/>
    <property type="match status" value="1"/>
</dbReference>
<dbReference type="PRINTS" id="PR01657">
    <property type="entry name" value="MCMFAMILY"/>
</dbReference>
<dbReference type="NCBIfam" id="TIGR00368">
    <property type="entry name" value="YifB family Mg chelatase-like AAA ATPase"/>
    <property type="match status" value="1"/>
</dbReference>
<protein>
    <submittedName>
        <fullName evidence="5">YifB family Mg chelatase-like AAA ATPase</fullName>
    </submittedName>
</protein>
<dbReference type="InterPro" id="IPR003593">
    <property type="entry name" value="AAA+_ATPase"/>
</dbReference>
<dbReference type="GO" id="GO:0003677">
    <property type="term" value="F:DNA binding"/>
    <property type="evidence" value="ECO:0007669"/>
    <property type="project" value="InterPro"/>
</dbReference>
<keyword evidence="3" id="KW-0067">ATP-binding</keyword>
<feature type="domain" description="AAA+ ATPase" evidence="4">
    <location>
        <begin position="210"/>
        <end position="372"/>
    </location>
</feature>
<evidence type="ECO:0000259" key="4">
    <source>
        <dbReference type="SMART" id="SM00382"/>
    </source>
</evidence>
<dbReference type="Pfam" id="PF13335">
    <property type="entry name" value="Mg_chelatase_C"/>
    <property type="match status" value="1"/>
</dbReference>
<keyword evidence="2" id="KW-0547">Nucleotide-binding</keyword>
<reference evidence="5" key="1">
    <citation type="journal article" date="2021" name="PeerJ">
        <title>Extensive microbial diversity within the chicken gut microbiome revealed by metagenomics and culture.</title>
        <authorList>
            <person name="Gilroy R."/>
            <person name="Ravi A."/>
            <person name="Getino M."/>
            <person name="Pursley I."/>
            <person name="Horton D.L."/>
            <person name="Alikhan N.F."/>
            <person name="Baker D."/>
            <person name="Gharbi K."/>
            <person name="Hall N."/>
            <person name="Watson M."/>
            <person name="Adriaenssens E.M."/>
            <person name="Foster-Nyarko E."/>
            <person name="Jarju S."/>
            <person name="Secka A."/>
            <person name="Antonio M."/>
            <person name="Oren A."/>
            <person name="Chaudhuri R.R."/>
            <person name="La Ragione R."/>
            <person name="Hildebrand F."/>
            <person name="Pallen M.J."/>
        </authorList>
    </citation>
    <scope>NUCLEOTIDE SEQUENCE</scope>
    <source>
        <strain evidence="5">2239</strain>
    </source>
</reference>
<accession>A0A9D2AET6</accession>
<dbReference type="InterPro" id="IPR027417">
    <property type="entry name" value="P-loop_NTPase"/>
</dbReference>
<dbReference type="InterPro" id="IPR045006">
    <property type="entry name" value="CHLI-like"/>
</dbReference>
<comment type="caution">
    <text evidence="5">The sequence shown here is derived from an EMBL/GenBank/DDBJ whole genome shotgun (WGS) entry which is preliminary data.</text>
</comment>
<dbReference type="PANTHER" id="PTHR32039:SF7">
    <property type="entry name" value="COMPETENCE PROTEIN COMM"/>
    <property type="match status" value="1"/>
</dbReference>
<dbReference type="AlphaFoldDB" id="A0A9D2AET6"/>
<dbReference type="GO" id="GO:0005524">
    <property type="term" value="F:ATP binding"/>
    <property type="evidence" value="ECO:0007669"/>
    <property type="project" value="UniProtKB-KW"/>
</dbReference>
<reference evidence="5" key="2">
    <citation type="submission" date="2021-04" db="EMBL/GenBank/DDBJ databases">
        <authorList>
            <person name="Gilroy R."/>
        </authorList>
    </citation>
    <scope>NUCLEOTIDE SEQUENCE</scope>
    <source>
        <strain evidence="5">2239</strain>
    </source>
</reference>
<dbReference type="EMBL" id="DXFW01000027">
    <property type="protein sequence ID" value="HIX06207.1"/>
    <property type="molecule type" value="Genomic_DNA"/>
</dbReference>
<evidence type="ECO:0000313" key="5">
    <source>
        <dbReference type="EMBL" id="HIX06207.1"/>
    </source>
</evidence>
<proteinExistence type="inferred from homology"/>
<dbReference type="InterPro" id="IPR001208">
    <property type="entry name" value="MCM_dom"/>
</dbReference>
<name>A0A9D2AET6_9FIRM</name>
<dbReference type="InterPro" id="IPR004482">
    <property type="entry name" value="Mg_chelat-rel"/>
</dbReference>
<evidence type="ECO:0000256" key="1">
    <source>
        <dbReference type="ARBA" id="ARBA00006354"/>
    </source>
</evidence>
<sequence length="509" mass="53551">MFARVNSFGVQGLSGFAVTAEADISGGLPQFSIVGLPDSAVKEAADRVRSAAKNLGFAWPASRITVNLAPARLRKTGPVYDLPVLLALLCASGQLPALDERFAFVGELSLNGALRPVTGMLPMALAAAEAGVTHLFVPAENAAEAAAVEGLTVLGAADAAQVVAHLRGEAQLSPAPRRSFIPADGPDGPDFADVKGQLAARRGLEIAAAGGHNLLMIGPPGTGKSMLAKRMPGILPPLTQEEAVECTTICSVAGLLPAGSGLVGQRPFRSPHHSVSAAALAGGGANARPGEVSLAHNGVLFLDELPEFHRDALEVLRQPVEDGKVTVSRAAATVTYPSRFILLAAMNPCRCGYFGHPTRACTCTPSAIETYRRRVSGPLLDRIDLHVEVGPVQYSELAGSEKAECSADIRKRVIAARAVQTARYANDGIRCNAELSGQLLRKYCQPDAAAAALLQMAFDRLGLSARAYDRILKVSRTIADLAGCEQIGSAHLAEALQYRSLDRKYWYDK</sequence>
<dbReference type="InterPro" id="IPR025158">
    <property type="entry name" value="Mg_chelat-rel_C"/>
</dbReference>
<gene>
    <name evidence="5" type="ORF">H9865_08960</name>
</gene>
<dbReference type="SUPFAM" id="SSF54211">
    <property type="entry name" value="Ribosomal protein S5 domain 2-like"/>
    <property type="match status" value="1"/>
</dbReference>
<dbReference type="Proteomes" id="UP000824193">
    <property type="component" value="Unassembled WGS sequence"/>
</dbReference>
<evidence type="ECO:0000256" key="3">
    <source>
        <dbReference type="ARBA" id="ARBA00022840"/>
    </source>
</evidence>
<evidence type="ECO:0000256" key="2">
    <source>
        <dbReference type="ARBA" id="ARBA00022741"/>
    </source>
</evidence>
<comment type="similarity">
    <text evidence="1">Belongs to the Mg-chelatase subunits D/I family. ComM subfamily.</text>
</comment>
<dbReference type="Gene3D" id="3.40.50.300">
    <property type="entry name" value="P-loop containing nucleotide triphosphate hydrolases"/>
    <property type="match status" value="1"/>
</dbReference>
<dbReference type="InterPro" id="IPR000523">
    <property type="entry name" value="Mg_chelatse_chII-like_cat_dom"/>
</dbReference>
<evidence type="ECO:0000313" key="6">
    <source>
        <dbReference type="Proteomes" id="UP000824193"/>
    </source>
</evidence>
<dbReference type="SUPFAM" id="SSF52540">
    <property type="entry name" value="P-loop containing nucleoside triphosphate hydrolases"/>
    <property type="match status" value="1"/>
</dbReference>
<dbReference type="InterPro" id="IPR014721">
    <property type="entry name" value="Ribsml_uS5_D2-typ_fold_subgr"/>
</dbReference>
<dbReference type="Pfam" id="PF13541">
    <property type="entry name" value="ChlI"/>
    <property type="match status" value="1"/>
</dbReference>
<dbReference type="InterPro" id="IPR020568">
    <property type="entry name" value="Ribosomal_Su5_D2-typ_SF"/>
</dbReference>
<dbReference type="PANTHER" id="PTHR32039">
    <property type="entry name" value="MAGNESIUM-CHELATASE SUBUNIT CHLI"/>
    <property type="match status" value="1"/>
</dbReference>
<organism evidence="5 6">
    <name type="scientific">Candidatus Allofournierella pullicola</name>
    <dbReference type="NCBI Taxonomy" id="2838596"/>
    <lineage>
        <taxon>Bacteria</taxon>
        <taxon>Bacillati</taxon>
        <taxon>Bacillota</taxon>
        <taxon>Clostridia</taxon>
        <taxon>Eubacteriales</taxon>
        <taxon>Oscillospiraceae</taxon>
        <taxon>Allofournierella</taxon>
    </lineage>
</organism>
<dbReference type="SMART" id="SM00382">
    <property type="entry name" value="AAA"/>
    <property type="match status" value="1"/>
</dbReference>
<dbReference type="Gene3D" id="3.30.230.10">
    <property type="match status" value="1"/>
</dbReference>